<dbReference type="InterPro" id="IPR002781">
    <property type="entry name" value="TM_pro_TauE-like"/>
</dbReference>
<keyword evidence="10" id="KW-1185">Reference proteome</keyword>
<feature type="transmembrane region" description="Helical" evidence="8">
    <location>
        <begin position="201"/>
        <end position="219"/>
    </location>
</feature>
<feature type="transmembrane region" description="Helical" evidence="8">
    <location>
        <begin position="133"/>
        <end position="159"/>
    </location>
</feature>
<dbReference type="PANTHER" id="PTHR30269:SF37">
    <property type="entry name" value="MEMBRANE TRANSPORTER PROTEIN"/>
    <property type="match status" value="1"/>
</dbReference>
<evidence type="ECO:0000256" key="4">
    <source>
        <dbReference type="ARBA" id="ARBA00022475"/>
    </source>
</evidence>
<proteinExistence type="inferred from homology"/>
<dbReference type="PANTHER" id="PTHR30269">
    <property type="entry name" value="TRANSMEMBRANE PROTEIN YFCA"/>
    <property type="match status" value="1"/>
</dbReference>
<evidence type="ECO:0000256" key="3">
    <source>
        <dbReference type="ARBA" id="ARBA00022448"/>
    </source>
</evidence>
<name>A0ABS1DDT1_9PROT</name>
<feature type="transmembrane region" description="Helical" evidence="8">
    <location>
        <begin position="12"/>
        <end position="36"/>
    </location>
</feature>
<feature type="transmembrane region" description="Helical" evidence="8">
    <location>
        <begin position="165"/>
        <end position="189"/>
    </location>
</feature>
<dbReference type="EMBL" id="NRRL01000022">
    <property type="protein sequence ID" value="MBK1668369.1"/>
    <property type="molecule type" value="Genomic_DNA"/>
</dbReference>
<keyword evidence="7 8" id="KW-0472">Membrane</keyword>
<evidence type="ECO:0000256" key="5">
    <source>
        <dbReference type="ARBA" id="ARBA00022692"/>
    </source>
</evidence>
<feature type="transmembrane region" description="Helical" evidence="8">
    <location>
        <begin position="102"/>
        <end position="121"/>
    </location>
</feature>
<evidence type="ECO:0000313" key="9">
    <source>
        <dbReference type="EMBL" id="MBK1668369.1"/>
    </source>
</evidence>
<protein>
    <recommendedName>
        <fullName evidence="8">Probable membrane transporter protein</fullName>
    </recommendedName>
</protein>
<evidence type="ECO:0000256" key="8">
    <source>
        <dbReference type="RuleBase" id="RU363041"/>
    </source>
</evidence>
<feature type="transmembrane region" description="Helical" evidence="8">
    <location>
        <begin position="225"/>
        <end position="243"/>
    </location>
</feature>
<comment type="subcellular location">
    <subcellularLocation>
        <location evidence="1 8">Cell membrane</location>
        <topology evidence="1 8">Multi-pass membrane protein</topology>
    </subcellularLocation>
</comment>
<evidence type="ECO:0000256" key="6">
    <source>
        <dbReference type="ARBA" id="ARBA00022989"/>
    </source>
</evidence>
<feature type="transmembrane region" description="Helical" evidence="8">
    <location>
        <begin position="42"/>
        <end position="64"/>
    </location>
</feature>
<feature type="transmembrane region" description="Helical" evidence="8">
    <location>
        <begin position="76"/>
        <end position="96"/>
    </location>
</feature>
<dbReference type="InterPro" id="IPR052017">
    <property type="entry name" value="TSUP"/>
</dbReference>
<organism evidence="9 10">
    <name type="scientific">Rhodovibrio sodomensis</name>
    <dbReference type="NCBI Taxonomy" id="1088"/>
    <lineage>
        <taxon>Bacteria</taxon>
        <taxon>Pseudomonadati</taxon>
        <taxon>Pseudomonadota</taxon>
        <taxon>Alphaproteobacteria</taxon>
        <taxon>Rhodospirillales</taxon>
        <taxon>Rhodovibrionaceae</taxon>
        <taxon>Rhodovibrio</taxon>
    </lineage>
</organism>
<comment type="caution">
    <text evidence="9">The sequence shown here is derived from an EMBL/GenBank/DDBJ whole genome shotgun (WGS) entry which is preliminary data.</text>
</comment>
<evidence type="ECO:0000256" key="7">
    <source>
        <dbReference type="ARBA" id="ARBA00023136"/>
    </source>
</evidence>
<keyword evidence="5 8" id="KW-0812">Transmembrane</keyword>
<sequence>MLYGLIDSAFPIAAAMAAVAGIVRGFAGFGSAMLLVPSLSALYGPQVAIPMLAAMELAVGGQLLPKAIKRAEPRTVGFLSAGALIGIPLGAVLLVLVPAAPMRWAISALILVAVALLALGVGRKGPAKRNGTIFTGGLSGLTTGATGMGGPPVVIYFLAGTDAAASIRATLICFFIFTTVWQGAVYIANGLLTWEVAAKGALLYPVFALGAVAGARLFTGSKENTYRRVALALVAAVAVVSVLV</sequence>
<evidence type="ECO:0000256" key="2">
    <source>
        <dbReference type="ARBA" id="ARBA00009142"/>
    </source>
</evidence>
<dbReference type="Pfam" id="PF01925">
    <property type="entry name" value="TauE"/>
    <property type="match status" value="1"/>
</dbReference>
<keyword evidence="3" id="KW-0813">Transport</keyword>
<dbReference type="RefSeq" id="WP_200340680.1">
    <property type="nucleotide sequence ID" value="NZ_NRRL01000022.1"/>
</dbReference>
<keyword evidence="6 8" id="KW-1133">Transmembrane helix</keyword>
<comment type="similarity">
    <text evidence="2 8">Belongs to the 4-toluene sulfonate uptake permease (TSUP) (TC 2.A.102) family.</text>
</comment>
<keyword evidence="4 8" id="KW-1003">Cell membrane</keyword>
<evidence type="ECO:0000313" key="10">
    <source>
        <dbReference type="Proteomes" id="UP001296873"/>
    </source>
</evidence>
<accession>A0ABS1DDT1</accession>
<evidence type="ECO:0000256" key="1">
    <source>
        <dbReference type="ARBA" id="ARBA00004651"/>
    </source>
</evidence>
<gene>
    <name evidence="9" type="ORF">CKO28_10015</name>
</gene>
<dbReference type="Proteomes" id="UP001296873">
    <property type="component" value="Unassembled WGS sequence"/>
</dbReference>
<reference evidence="9 10" key="1">
    <citation type="journal article" date="2020" name="Microorganisms">
        <title>Osmotic Adaptation and Compatible Solute Biosynthesis of Phototrophic Bacteria as Revealed from Genome Analyses.</title>
        <authorList>
            <person name="Imhoff J.F."/>
            <person name="Rahn T."/>
            <person name="Kunzel S."/>
            <person name="Keller A."/>
            <person name="Neulinger S.C."/>
        </authorList>
    </citation>
    <scope>NUCLEOTIDE SEQUENCE [LARGE SCALE GENOMIC DNA]</scope>
    <source>
        <strain evidence="9 10">DSM 9895</strain>
    </source>
</reference>